<dbReference type="EMBL" id="SRLO01002808">
    <property type="protein sequence ID" value="TNN32269.1"/>
    <property type="molecule type" value="Genomic_DNA"/>
</dbReference>
<organism evidence="1 2">
    <name type="scientific">Liparis tanakae</name>
    <name type="common">Tanaka's snailfish</name>
    <dbReference type="NCBI Taxonomy" id="230148"/>
    <lineage>
        <taxon>Eukaryota</taxon>
        <taxon>Metazoa</taxon>
        <taxon>Chordata</taxon>
        <taxon>Craniata</taxon>
        <taxon>Vertebrata</taxon>
        <taxon>Euteleostomi</taxon>
        <taxon>Actinopterygii</taxon>
        <taxon>Neopterygii</taxon>
        <taxon>Teleostei</taxon>
        <taxon>Neoteleostei</taxon>
        <taxon>Acanthomorphata</taxon>
        <taxon>Eupercaria</taxon>
        <taxon>Perciformes</taxon>
        <taxon>Cottioidei</taxon>
        <taxon>Cottales</taxon>
        <taxon>Liparidae</taxon>
        <taxon>Liparis</taxon>
    </lineage>
</organism>
<reference evidence="1 2" key="1">
    <citation type="submission" date="2019-03" db="EMBL/GenBank/DDBJ databases">
        <title>First draft genome of Liparis tanakae, snailfish: a comprehensive survey of snailfish specific genes.</title>
        <authorList>
            <person name="Kim W."/>
            <person name="Song I."/>
            <person name="Jeong J.-H."/>
            <person name="Kim D."/>
            <person name="Kim S."/>
            <person name="Ryu S."/>
            <person name="Song J.Y."/>
            <person name="Lee S.K."/>
        </authorList>
    </citation>
    <scope>NUCLEOTIDE SEQUENCE [LARGE SCALE GENOMIC DNA]</scope>
    <source>
        <tissue evidence="1">Muscle</tissue>
    </source>
</reference>
<dbReference type="Proteomes" id="UP000314294">
    <property type="component" value="Unassembled WGS sequence"/>
</dbReference>
<keyword evidence="2" id="KW-1185">Reference proteome</keyword>
<accession>A0A4Z2ETZ5</accession>
<comment type="caution">
    <text evidence="1">The sequence shown here is derived from an EMBL/GenBank/DDBJ whole genome shotgun (WGS) entry which is preliminary data.</text>
</comment>
<proteinExistence type="predicted"/>
<evidence type="ECO:0000313" key="2">
    <source>
        <dbReference type="Proteomes" id="UP000314294"/>
    </source>
</evidence>
<sequence>MCELTCTVTPAEPHMFQREKLHSALYRRLKQPAEWLKTIDTLDYGGQWQQDSWKKPNPSAKVFTAHPHNFRALPLHATCDI</sequence>
<evidence type="ECO:0000313" key="1">
    <source>
        <dbReference type="EMBL" id="TNN32269.1"/>
    </source>
</evidence>
<gene>
    <name evidence="1" type="ORF">EYF80_057573</name>
</gene>
<protein>
    <submittedName>
        <fullName evidence="1">Uncharacterized protein</fullName>
    </submittedName>
</protein>
<name>A0A4Z2ETZ5_9TELE</name>
<dbReference type="AlphaFoldDB" id="A0A4Z2ETZ5"/>